<dbReference type="Proteomes" id="UP000504603">
    <property type="component" value="Unplaced"/>
</dbReference>
<dbReference type="RefSeq" id="XP_022135873.1">
    <property type="nucleotide sequence ID" value="XM_022280181.1"/>
</dbReference>
<keyword evidence="2" id="KW-0863">Zinc-finger</keyword>
<dbReference type="OrthoDB" id="1711136at2759"/>
<dbReference type="FunFam" id="1.10.1170.10:FF:000002">
    <property type="entry name" value="Baculoviral IAP repeat containing 7"/>
    <property type="match status" value="1"/>
</dbReference>
<dbReference type="AlphaFoldDB" id="A0A6J1C635"/>
<evidence type="ECO:0000313" key="4">
    <source>
        <dbReference type="Proteomes" id="UP000504603"/>
    </source>
</evidence>
<reference evidence="5" key="1">
    <citation type="submission" date="2025-08" db="UniProtKB">
        <authorList>
            <consortium name="RefSeq"/>
        </authorList>
    </citation>
    <scope>IDENTIFICATION</scope>
    <source>
        <strain evidence="5">OHB3-1</strain>
    </source>
</reference>
<evidence type="ECO:0000313" key="5">
    <source>
        <dbReference type="RefSeq" id="XP_022135873.1"/>
    </source>
</evidence>
<dbReference type="InterPro" id="IPR011029">
    <property type="entry name" value="DEATH-like_dom_sf"/>
</dbReference>
<dbReference type="Pfam" id="PF13920">
    <property type="entry name" value="zf-C3HC4_3"/>
    <property type="match status" value="1"/>
</dbReference>
<dbReference type="GeneID" id="111007715"/>
<gene>
    <name evidence="5" type="primary">LOC111007715</name>
</gene>
<keyword evidence="3" id="KW-0862">Zinc</keyword>
<keyword evidence="1" id="KW-0479">Metal-binding</keyword>
<dbReference type="PANTHER" id="PTHR42647:SF6">
    <property type="entry name" value="RING-TYPE DOMAIN-CONTAINING PROTEIN"/>
    <property type="match status" value="1"/>
</dbReference>
<name>A0A6J1C635_MOMCH</name>
<proteinExistence type="predicted"/>
<evidence type="ECO:0000256" key="2">
    <source>
        <dbReference type="ARBA" id="ARBA00022771"/>
    </source>
</evidence>
<dbReference type="KEGG" id="mcha:111007715"/>
<dbReference type="Gene3D" id="1.10.8.10">
    <property type="entry name" value="DNA helicase RuvA subunit, C-terminal domain"/>
    <property type="match status" value="1"/>
</dbReference>
<accession>A0A6J1C635</accession>
<evidence type="ECO:0000256" key="3">
    <source>
        <dbReference type="ARBA" id="ARBA00022833"/>
    </source>
</evidence>
<keyword evidence="4" id="KW-1185">Reference proteome</keyword>
<sequence length="283" mass="31605">MAVHAQLYPENLGFPFAAAAASPDWLVDYGCGAATATGQFSFNLQQKPQLLNQPQCLPGDGSVVSLSKNPHRPAAFSQCITAHVEKQRQEIDHYIRLQNESLRMALREQGKQQAATLLRKIELKTAIMLRHKEEEIAQAAKKTMELEIFLRKLETENQLWQRIAQENEAMAISLNNRLDQMREERVSNSFEDAESCCDINVENSTAVAGGDCEAPARNRANRGCSVSEQGRNKMICRGCNCRNSTVIFLPCRHLCSCKNCESVLDSCPVCETQKKATIEALIF</sequence>
<dbReference type="GO" id="GO:0004842">
    <property type="term" value="F:ubiquitin-protein transferase activity"/>
    <property type="evidence" value="ECO:0007669"/>
    <property type="project" value="TreeGrafter"/>
</dbReference>
<organism evidence="4 5">
    <name type="scientific">Momordica charantia</name>
    <name type="common">Bitter gourd</name>
    <name type="synonym">Balsam pear</name>
    <dbReference type="NCBI Taxonomy" id="3673"/>
    <lineage>
        <taxon>Eukaryota</taxon>
        <taxon>Viridiplantae</taxon>
        <taxon>Streptophyta</taxon>
        <taxon>Embryophyta</taxon>
        <taxon>Tracheophyta</taxon>
        <taxon>Spermatophyta</taxon>
        <taxon>Magnoliopsida</taxon>
        <taxon>eudicotyledons</taxon>
        <taxon>Gunneridae</taxon>
        <taxon>Pentapetalae</taxon>
        <taxon>rosids</taxon>
        <taxon>fabids</taxon>
        <taxon>Cucurbitales</taxon>
        <taxon>Cucurbitaceae</taxon>
        <taxon>Momordiceae</taxon>
        <taxon>Momordica</taxon>
    </lineage>
</organism>
<evidence type="ECO:0000256" key="1">
    <source>
        <dbReference type="ARBA" id="ARBA00022723"/>
    </source>
</evidence>
<protein>
    <submittedName>
        <fullName evidence="5">Probable BOI-related E3 ubiquitin-protein ligase 2</fullName>
    </submittedName>
</protein>
<dbReference type="Gene3D" id="1.10.533.10">
    <property type="entry name" value="Death Domain, Fas"/>
    <property type="match status" value="1"/>
</dbReference>
<dbReference type="Gene3D" id="1.10.1170.10">
    <property type="entry name" value="Inhibitor Of Apoptosis Protein (2mihbC-IAP-1), Chain A"/>
    <property type="match status" value="1"/>
</dbReference>
<dbReference type="GO" id="GO:0008270">
    <property type="term" value="F:zinc ion binding"/>
    <property type="evidence" value="ECO:0007669"/>
    <property type="project" value="UniProtKB-KW"/>
</dbReference>
<dbReference type="PANTHER" id="PTHR42647">
    <property type="entry name" value="SBP (S-RIBONUCLEASE BINDING PROTEIN) FAMILY PROTEIN"/>
    <property type="match status" value="1"/>
</dbReference>